<keyword evidence="2" id="KW-1185">Reference proteome</keyword>
<dbReference type="PANTHER" id="PTHR11319">
    <property type="entry name" value="G PROTEIN-COUPLED RECEPTOR-RELATED"/>
    <property type="match status" value="1"/>
</dbReference>
<dbReference type="SUPFAM" id="SSF51126">
    <property type="entry name" value="Pectin lyase-like"/>
    <property type="match status" value="4"/>
</dbReference>
<sequence>MIPPLTHTITPPFLFRLNSAQNEFQQSQNTQPLLQAATIQSTSLIVSECTFHVESWSAPFTISEEDTSTRTMSSITIVSSRLLNRHSTVPSFVFRLHSTTYSDAVVAVSGCKLSNSRLSSAEGLALEDVHQTPLSPQNPLPSTIETALSNMRFENVSSPLLPRQRLRDVFGESLRQTLTGSDITLCNNHLAGTTIRDVNRGGSLLCQNVSFTFCHTPVEHDFVIPTQHNPTAHQYVGLSITTSSRDFVFDTPAFDHQIAFSRCSFTDMKHTQATTGGAAAIDILRPKGRIAISDCIFTNCVCDGATDNIQAGAVHIAGGETNLIVDPCYLAKSTFTNCKAPNGGGGGYRFHQGESLIMDNCTFDSCYASAQGGASYLRQVASIIINEVVFSGCTSQIGGGMRIAENKTVTITSSIFEDCTTVEDKNTGGLILDRIDKSSITDTVFTGCKGGASGPGGLLVTHTNTDTTSLSIESSKFTGCTTNTAGGGMKAEKLGSVEITGTNFTNCEAVTNGGGCYVYTITHSTIIQSCFFDQCSISAVPSYGGGLHLYRTMTKTTVEGCAFSNCEAYWGAGLLCDSFDVFEVDACNFTDCTSDHVAGALRVYIDSSTQSPDLKCTIQNSNFTNCSSLAHWGGAMSLTNLATLSLTKLLLRNCSSSGECGGGIDVSHSDGATITDVTFEDCSASAGSGGGIIVNNNYATRKATTLTRVKCVGCSAKESGGGVYLKIENAASFVSCQFEDCEAGGRGGGLACETPTTFSVTIDDATTFTSCQSTSFSGNAISLRCRNVSTELDKHSFDRFKQPAGQFISLADRRLAFGSEVSGVSQPLSFFWYPYTAGEDVHVRAESEDHALSGRVELPFATIGESFKKLSVDGQKVLIDSPLTFSTKVDMPALAVEMKASSVDDVVTVTDTGLLSLEQGTLTLTNTKFAGSSRDTSFVTVTLLGSLSVEGCTFTGFSSTSAGSVLSATLTSNAVTITSSSFSSCSSSENGGALSIVFATGSSSSSLKVYASFSECSCGVNRLGSAVFVSGSNLESLIKPSQWTTTGLTQPANSTLFWGTDTQLDGKKFGSSTLLVYLVAHSAQVISAEALEGKDVIGCGEATTPCNTLSQSMSHLTSNEETNTLSIIDSATLDFELTGTLKHLTLTGPQAASPSKIVTVSANGQVTANSNTLSFSFLKFIAPETPFHRSLITVSSLGSLSVEGCTFTGFSSTSAGSVISATLTSNAVTITSTSFSSCSSSENGGALSIVFGTGSSSSSLTVKASFSGCSCGVNKHGSAVFVSGSNLESLIKPSQWTTTGLTQPSNSSLFWGTDSGLSGTFHSTSLLVYLVAHSAEQISVMSSEGKDVIGCGEIATPCLTLQKSVANLKPSIPANTLTVIDSATLDFELTSTLQHLTLTGCQTSNSNKGIAVTSTGKITASSNALLFQYFDFSTSELSFDHSLITMKLSGSVSVSDCTFTGFHSTSTAGSVLSATLTSNTVSITSSSFSSCSSSENGGALSIVFGSGSSSSSLTVKASFSECSCGVNKHGSAVFVSGSNLESLIKPSQWTTTDLAQPSNSTLFWGTDTQLDGKKFHSASLLVYLVAHSAEQISMMSSEGKDVIGCGEATTPCKTLSQSRSHLTSNEESNTLSVINSATLDFELTSTFKRLTLTGSQTNKGITVTSTGKITANSNALSFSYLDFTTPETSFSQSLISMSGTAQVTIESCSFTGFHSSVSGSILSGSLSDTSSLSITLSSFSSCTSDEDGGVISVSCSANLPSSSLVIDSSFAPTCSCGIGKRGEWVFVSGHNFLALIESSFWTASYSGLSSPTDDNLLFGEDLAEDETFSFNQITLLFYLLPYRSDVIYASPTGRDSNGCGHDTRPCRRMDLGHSHLEGTGNLTLWIVTSARLEHSIEFHPNNVLIGSLHGQGKVFVSGESCFVDGDFEADHKLSVTDLTFDLNSATCAVLFSSGVGELILKSCKFERTGSLNFTLVKIIPSFSSSAVVVSNCLIDGKGTSLNSKHVFDISQSTLTMTDTTIQNISTADEGSSSAVFLNEATATFIRCTFTSLSNPKNGGAIHAELSSSNSLRIKSCTFESCSSKGSGGSVSVVVAGGELEISSSNFTSSSSEQNGGALFVDLSSLGAGSYKLTTLRFTPPFACAGLGEWVYLVGRSFSTLVTKERWQNSYESLDPSADQNKMWGLDLAESESSPLRSVSLLPFLLGNASRIPQSTVFVGQSGKDQFGCGATETTMCRTVEWGLIEATGSVVDIVVASNGLLSSPIILSNSDVQIASNSGRLCPFVVSLENPPSAPTSMIRVERDSALALSFLSLSFSLPSSINSIIVASSGVVNMDSCVVQKATLSQPFVVSAQSSHTISNTSFLSSIFQSSAFVLSNCPSLSIEDTRIADNTFDTSFLAGSFSQISLTSLTVSINSIKQDTSLFALSILPQTSSEGQPSFHISLSSFTSSQSTPTPLFVSVASELVLKTKLCLKLGIRVFDYTSVNKESMNRGGSKTKFSILVMSKDRGSEVLEVNAPAE</sequence>
<dbReference type="Proteomes" id="UP001281761">
    <property type="component" value="Unassembled WGS sequence"/>
</dbReference>
<evidence type="ECO:0000313" key="1">
    <source>
        <dbReference type="EMBL" id="KAK2951385.1"/>
    </source>
</evidence>
<proteinExistence type="predicted"/>
<dbReference type="PANTHER" id="PTHR11319:SF35">
    <property type="entry name" value="OUTER MEMBRANE PROTEIN PMPC-RELATED"/>
    <property type="match status" value="1"/>
</dbReference>
<dbReference type="SMART" id="SM00710">
    <property type="entry name" value="PbH1"/>
    <property type="match status" value="15"/>
</dbReference>
<dbReference type="InterPro" id="IPR006626">
    <property type="entry name" value="PbH1"/>
</dbReference>
<comment type="caution">
    <text evidence="1">The sequence shown here is derived from an EMBL/GenBank/DDBJ whole genome shotgun (WGS) entry which is preliminary data.</text>
</comment>
<evidence type="ECO:0000313" key="2">
    <source>
        <dbReference type="Proteomes" id="UP001281761"/>
    </source>
</evidence>
<name>A0ABQ9XMM0_9EUKA</name>
<dbReference type="InterPro" id="IPR011050">
    <property type="entry name" value="Pectin_lyase_fold/virulence"/>
</dbReference>
<organism evidence="1 2">
    <name type="scientific">Blattamonas nauphoetae</name>
    <dbReference type="NCBI Taxonomy" id="2049346"/>
    <lineage>
        <taxon>Eukaryota</taxon>
        <taxon>Metamonada</taxon>
        <taxon>Preaxostyla</taxon>
        <taxon>Oxymonadida</taxon>
        <taxon>Blattamonas</taxon>
    </lineage>
</organism>
<dbReference type="EMBL" id="JARBJD010000119">
    <property type="protein sequence ID" value="KAK2951385.1"/>
    <property type="molecule type" value="Genomic_DNA"/>
</dbReference>
<gene>
    <name evidence="1" type="ORF">BLNAU_13665</name>
</gene>
<protein>
    <submittedName>
        <fullName evidence="1">Uncharacterized protein</fullName>
    </submittedName>
</protein>
<reference evidence="1 2" key="1">
    <citation type="journal article" date="2022" name="bioRxiv">
        <title>Genomics of Preaxostyla Flagellates Illuminates Evolutionary Transitions and the Path Towards Mitochondrial Loss.</title>
        <authorList>
            <person name="Novak L.V.F."/>
            <person name="Treitli S.C."/>
            <person name="Pyrih J."/>
            <person name="Halakuc P."/>
            <person name="Pipaliya S.V."/>
            <person name="Vacek V."/>
            <person name="Brzon O."/>
            <person name="Soukal P."/>
            <person name="Eme L."/>
            <person name="Dacks J.B."/>
            <person name="Karnkowska A."/>
            <person name="Elias M."/>
            <person name="Hampl V."/>
        </authorList>
    </citation>
    <scope>NUCLEOTIDE SEQUENCE [LARGE SCALE GENOMIC DNA]</scope>
    <source>
        <strain evidence="1">NAU3</strain>
        <tissue evidence="1">Gut</tissue>
    </source>
</reference>
<accession>A0ABQ9XMM0</accession>